<dbReference type="InterPro" id="IPR018247">
    <property type="entry name" value="EF_Hand_1_Ca_BS"/>
</dbReference>
<accession>A0A0K0XS46</accession>
<dbReference type="KEGG" id="wma:WM2015_51"/>
<organism evidence="1 2">
    <name type="scientific">Wenzhouxiangella marina</name>
    <dbReference type="NCBI Taxonomy" id="1579979"/>
    <lineage>
        <taxon>Bacteria</taxon>
        <taxon>Pseudomonadati</taxon>
        <taxon>Pseudomonadota</taxon>
        <taxon>Gammaproteobacteria</taxon>
        <taxon>Chromatiales</taxon>
        <taxon>Wenzhouxiangellaceae</taxon>
        <taxon>Wenzhouxiangella</taxon>
    </lineage>
</organism>
<dbReference type="Proteomes" id="UP000066624">
    <property type="component" value="Chromosome"/>
</dbReference>
<name>A0A0K0XS46_9GAMM</name>
<dbReference type="STRING" id="1579979.WM2015_51"/>
<dbReference type="SMART" id="SM00054">
    <property type="entry name" value="EFh"/>
    <property type="match status" value="2"/>
</dbReference>
<evidence type="ECO:0000313" key="2">
    <source>
        <dbReference type="Proteomes" id="UP000066624"/>
    </source>
</evidence>
<dbReference type="InterPro" id="IPR002048">
    <property type="entry name" value="EF_hand_dom"/>
</dbReference>
<dbReference type="Gene3D" id="1.10.238.10">
    <property type="entry name" value="EF-hand"/>
    <property type="match status" value="2"/>
</dbReference>
<dbReference type="EMBL" id="CP012154">
    <property type="protein sequence ID" value="AKS40442.1"/>
    <property type="molecule type" value="Genomic_DNA"/>
</dbReference>
<dbReference type="GO" id="GO:0005509">
    <property type="term" value="F:calcium ion binding"/>
    <property type="evidence" value="ECO:0007669"/>
    <property type="project" value="InterPro"/>
</dbReference>
<proteinExistence type="predicted"/>
<dbReference type="PRINTS" id="PR00450">
    <property type="entry name" value="RECOVERIN"/>
</dbReference>
<dbReference type="InterPro" id="IPR011992">
    <property type="entry name" value="EF-hand-dom_pair"/>
</dbReference>
<keyword evidence="2" id="KW-1185">Reference proteome</keyword>
<gene>
    <name evidence="1" type="ORF">WM2015_51</name>
</gene>
<reference evidence="1 2" key="1">
    <citation type="submission" date="2015-07" db="EMBL/GenBank/DDBJ databases">
        <authorList>
            <person name="Noorani M."/>
        </authorList>
    </citation>
    <scope>NUCLEOTIDE SEQUENCE [LARGE SCALE GENOMIC DNA]</scope>
    <source>
        <strain evidence="1 2">KCTC 42284</strain>
    </source>
</reference>
<sequence>MNTEELVDALFKEFDRNGDGELSRGEFVELVRYLLGEHGIKTSSRIFDKFDADHDGGISRDELVDLIDEYVL</sequence>
<dbReference type="SUPFAM" id="SSF47473">
    <property type="entry name" value="EF-hand"/>
    <property type="match status" value="1"/>
</dbReference>
<dbReference type="PROSITE" id="PS00018">
    <property type="entry name" value="EF_HAND_1"/>
    <property type="match status" value="1"/>
</dbReference>
<evidence type="ECO:0000313" key="1">
    <source>
        <dbReference type="EMBL" id="AKS40442.1"/>
    </source>
</evidence>
<dbReference type="CDD" id="cd00051">
    <property type="entry name" value="EFh"/>
    <property type="match status" value="1"/>
</dbReference>
<dbReference type="RefSeq" id="WP_049724160.1">
    <property type="nucleotide sequence ID" value="NZ_CP012154.1"/>
</dbReference>
<dbReference type="OrthoDB" id="6706523at2"/>
<dbReference type="Pfam" id="PF13499">
    <property type="entry name" value="EF-hand_7"/>
    <property type="match status" value="1"/>
</dbReference>
<dbReference type="PROSITE" id="PS50222">
    <property type="entry name" value="EF_HAND_2"/>
    <property type="match status" value="2"/>
</dbReference>
<protein>
    <submittedName>
        <fullName evidence="1">EF hand domain protein</fullName>
    </submittedName>
</protein>
<dbReference type="AlphaFoldDB" id="A0A0K0XS46"/>